<sequence length="334" mass="34799">MDDFRFSGGLVAPVALIALSVLLAGCNSITETAKSLEMGSKKEVAKADDDADGNAGIRSYQKVGKPYMINGKWYTPAANPNYSKVGLASWYGGSLDGSLTANGETFDADHLSAAHTTMPLPSYARVTNLSNGYSVIVRVNDRGPFVDDRIIDVSHKTAQMLDMTGAGVAKVRVDYVGPAPEKPDDMKFLLASFKKGKTDQHIVDPKRFGDDAAIAKAETPAASAPAAPSAAVAFAEPEKTSASASAAAEEVLKPTLAAPVGQVTVSQVVIPSVVPLPTRDPGMLAPATSQSQQLALADSTKPVGSAQQVQAEDAFAVMSKNVVIPATVPIPMKK</sequence>
<dbReference type="GO" id="GO:0000270">
    <property type="term" value="P:peptidoglycan metabolic process"/>
    <property type="evidence" value="ECO:0007669"/>
    <property type="project" value="UniProtKB-UniRule"/>
</dbReference>
<dbReference type="PANTHER" id="PTHR34183:SF1">
    <property type="entry name" value="ENDOLYTIC PEPTIDOGLYCAN TRANSGLYCOSYLASE RLPA"/>
    <property type="match status" value="1"/>
</dbReference>
<dbReference type="RefSeq" id="WP_141147214.1">
    <property type="nucleotide sequence ID" value="NZ_VHLG01000001.1"/>
</dbReference>
<keyword evidence="2 3" id="KW-0961">Cell wall biogenesis/degradation</keyword>
<dbReference type="SUPFAM" id="SSF50685">
    <property type="entry name" value="Barwin-like endoglucanases"/>
    <property type="match status" value="1"/>
</dbReference>
<comment type="function">
    <text evidence="3">Lytic transglycosylase with a strong preference for naked glycan strands that lack stem peptides.</text>
</comment>
<evidence type="ECO:0000256" key="4">
    <source>
        <dbReference type="RuleBase" id="RU003495"/>
    </source>
</evidence>
<protein>
    <recommendedName>
        <fullName evidence="3">Endolytic peptidoglycan transglycosylase RlpA</fullName>
        <ecNumber evidence="3">4.2.2.-</ecNumber>
    </recommendedName>
</protein>
<keyword evidence="3" id="KW-1003">Cell membrane</keyword>
<dbReference type="NCBIfam" id="TIGR00413">
    <property type="entry name" value="rlpA"/>
    <property type="match status" value="1"/>
</dbReference>
<dbReference type="Proteomes" id="UP000318801">
    <property type="component" value="Unassembled WGS sequence"/>
</dbReference>
<dbReference type="HAMAP" id="MF_02071">
    <property type="entry name" value="RlpA"/>
    <property type="match status" value="1"/>
</dbReference>
<proteinExistence type="inferred from homology"/>
<dbReference type="OrthoDB" id="9779128at2"/>
<dbReference type="InterPro" id="IPR012997">
    <property type="entry name" value="RplA"/>
</dbReference>
<organism evidence="6 7">
    <name type="scientific">Martelella alba</name>
    <dbReference type="NCBI Taxonomy" id="2590451"/>
    <lineage>
        <taxon>Bacteria</taxon>
        <taxon>Pseudomonadati</taxon>
        <taxon>Pseudomonadota</taxon>
        <taxon>Alphaproteobacteria</taxon>
        <taxon>Hyphomicrobiales</taxon>
        <taxon>Aurantimonadaceae</taxon>
        <taxon>Martelella</taxon>
    </lineage>
</organism>
<comment type="subcellular location">
    <subcellularLocation>
        <location evidence="3">Cell membrane</location>
        <topology evidence="3">Lipid-anchor</topology>
    </subcellularLocation>
</comment>
<dbReference type="InterPro" id="IPR009009">
    <property type="entry name" value="RlpA-like_DPBB"/>
</dbReference>
<dbReference type="PROSITE" id="PS51257">
    <property type="entry name" value="PROKAR_LIPOPROTEIN"/>
    <property type="match status" value="1"/>
</dbReference>
<dbReference type="InterPro" id="IPR036908">
    <property type="entry name" value="RlpA-like_sf"/>
</dbReference>
<dbReference type="GO" id="GO:0009279">
    <property type="term" value="C:cell outer membrane"/>
    <property type="evidence" value="ECO:0007669"/>
    <property type="project" value="TreeGrafter"/>
</dbReference>
<keyword evidence="1 3" id="KW-0456">Lyase</keyword>
<dbReference type="GO" id="GO:0071555">
    <property type="term" value="P:cell wall organization"/>
    <property type="evidence" value="ECO:0007669"/>
    <property type="project" value="UniProtKB-KW"/>
</dbReference>
<keyword evidence="7" id="KW-1185">Reference proteome</keyword>
<evidence type="ECO:0000259" key="5">
    <source>
        <dbReference type="Pfam" id="PF03330"/>
    </source>
</evidence>
<evidence type="ECO:0000256" key="3">
    <source>
        <dbReference type="HAMAP-Rule" id="MF_02071"/>
    </source>
</evidence>
<evidence type="ECO:0000256" key="1">
    <source>
        <dbReference type="ARBA" id="ARBA00023239"/>
    </source>
</evidence>
<evidence type="ECO:0000256" key="2">
    <source>
        <dbReference type="ARBA" id="ARBA00023316"/>
    </source>
</evidence>
<evidence type="ECO:0000313" key="7">
    <source>
        <dbReference type="Proteomes" id="UP000318801"/>
    </source>
</evidence>
<dbReference type="Pfam" id="PF03330">
    <property type="entry name" value="DPBB_1"/>
    <property type="match status" value="1"/>
</dbReference>
<dbReference type="EC" id="4.2.2.-" evidence="3"/>
<dbReference type="CDD" id="cd22268">
    <property type="entry name" value="DPBB_RlpA-like"/>
    <property type="match status" value="1"/>
</dbReference>
<dbReference type="GO" id="GO:0005886">
    <property type="term" value="C:plasma membrane"/>
    <property type="evidence" value="ECO:0007669"/>
    <property type="project" value="UniProtKB-SubCell"/>
</dbReference>
<keyword evidence="3" id="KW-0449">Lipoprotein</keyword>
<name>A0A506UIZ1_9HYPH</name>
<reference evidence="6 7" key="1">
    <citation type="submission" date="2019-06" db="EMBL/GenBank/DDBJ databases">
        <authorList>
            <person name="Li M."/>
        </authorList>
    </citation>
    <scope>NUCLEOTIDE SEQUENCE [LARGE SCALE GENOMIC DNA]</scope>
    <source>
        <strain evidence="6 7">BGMRC2036</strain>
    </source>
</reference>
<accession>A0A506UIZ1</accession>
<dbReference type="GO" id="GO:0008932">
    <property type="term" value="F:lytic endotransglycosylase activity"/>
    <property type="evidence" value="ECO:0007669"/>
    <property type="project" value="UniProtKB-UniRule"/>
</dbReference>
<dbReference type="Gene3D" id="2.40.40.10">
    <property type="entry name" value="RlpA-like domain"/>
    <property type="match status" value="1"/>
</dbReference>
<keyword evidence="3" id="KW-0472">Membrane</keyword>
<feature type="domain" description="RlpA-like protein double-psi beta-barrel" evidence="5">
    <location>
        <begin position="85"/>
        <end position="173"/>
    </location>
</feature>
<comment type="caution">
    <text evidence="6">The sequence shown here is derived from an EMBL/GenBank/DDBJ whole genome shotgun (WGS) entry which is preliminary data.</text>
</comment>
<dbReference type="AlphaFoldDB" id="A0A506UIZ1"/>
<evidence type="ECO:0000313" key="6">
    <source>
        <dbReference type="EMBL" id="TPW33276.1"/>
    </source>
</evidence>
<dbReference type="PANTHER" id="PTHR34183">
    <property type="entry name" value="ENDOLYTIC PEPTIDOGLYCAN TRANSGLYCOSYLASE RLPA"/>
    <property type="match status" value="1"/>
</dbReference>
<dbReference type="EMBL" id="VHLG01000001">
    <property type="protein sequence ID" value="TPW33276.1"/>
    <property type="molecule type" value="Genomic_DNA"/>
</dbReference>
<comment type="similarity">
    <text evidence="3 4">Belongs to the RlpA family.</text>
</comment>
<gene>
    <name evidence="3" type="primary">rlpA</name>
    <name evidence="6" type="ORF">FJU08_01565</name>
</gene>
<dbReference type="InterPro" id="IPR034718">
    <property type="entry name" value="RlpA"/>
</dbReference>
<keyword evidence="3" id="KW-0564">Palmitate</keyword>